<feature type="domain" description="Transposase IS200-like" evidence="1">
    <location>
        <begin position="43"/>
        <end position="158"/>
    </location>
</feature>
<dbReference type="EMBL" id="CP036264">
    <property type="protein sequence ID" value="QEF97026.1"/>
    <property type="molecule type" value="Genomic_DNA"/>
</dbReference>
<keyword evidence="3" id="KW-1185">Reference proteome</keyword>
<protein>
    <submittedName>
        <fullName evidence="2">Transposase IS200 like protein</fullName>
    </submittedName>
</protein>
<dbReference type="PANTHER" id="PTHR36966:SF1">
    <property type="entry name" value="REP-ASSOCIATED TYROSINE TRANSPOSASE"/>
    <property type="match status" value="1"/>
</dbReference>
<dbReference type="KEGG" id="smam:Mal15_10560"/>
<dbReference type="SMART" id="SM01321">
    <property type="entry name" value="Y1_Tnp"/>
    <property type="match status" value="1"/>
</dbReference>
<evidence type="ECO:0000259" key="1">
    <source>
        <dbReference type="SMART" id="SM01321"/>
    </source>
</evidence>
<sequence>MPQDPESMYRWRRWTPQQRQKILDERRQRNHPPHSPAHIQSDRTSLYMITAACFEHVPVIGITDRRIEAFSNSLSELLEEFCQTLFAWVVLPNHYHALVDAPDLTHVLKQIGTLHGRSSFDWNGEESQRGRKVWCNAAETAMKSEGHYYATWNYILHNPVHHGYCRKWTEWPYSSANEYVEHVGREHALRIWRAYPIYDYGQDWDPPEL</sequence>
<name>A0A5B9M9X6_9BACT</name>
<accession>A0A5B9M9X6</accession>
<dbReference type="InterPro" id="IPR052715">
    <property type="entry name" value="RAYT_transposase"/>
</dbReference>
<organism evidence="2 3">
    <name type="scientific">Stieleria maiorica</name>
    <dbReference type="NCBI Taxonomy" id="2795974"/>
    <lineage>
        <taxon>Bacteria</taxon>
        <taxon>Pseudomonadati</taxon>
        <taxon>Planctomycetota</taxon>
        <taxon>Planctomycetia</taxon>
        <taxon>Pirellulales</taxon>
        <taxon>Pirellulaceae</taxon>
        <taxon>Stieleria</taxon>
    </lineage>
</organism>
<dbReference type="GO" id="GO:0006313">
    <property type="term" value="P:DNA transposition"/>
    <property type="evidence" value="ECO:0007669"/>
    <property type="project" value="InterPro"/>
</dbReference>
<gene>
    <name evidence="2" type="ORF">Mal15_10560</name>
</gene>
<evidence type="ECO:0000313" key="3">
    <source>
        <dbReference type="Proteomes" id="UP000321353"/>
    </source>
</evidence>
<dbReference type="SUPFAM" id="SSF143422">
    <property type="entry name" value="Transposase IS200-like"/>
    <property type="match status" value="1"/>
</dbReference>
<dbReference type="InterPro" id="IPR002686">
    <property type="entry name" value="Transposase_17"/>
</dbReference>
<dbReference type="Proteomes" id="UP000321353">
    <property type="component" value="Chromosome"/>
</dbReference>
<dbReference type="AlphaFoldDB" id="A0A5B9M9X6"/>
<dbReference type="Gene3D" id="3.30.70.1290">
    <property type="entry name" value="Transposase IS200-like"/>
    <property type="match status" value="1"/>
</dbReference>
<evidence type="ECO:0000313" key="2">
    <source>
        <dbReference type="EMBL" id="QEF97026.1"/>
    </source>
</evidence>
<dbReference type="PANTHER" id="PTHR36966">
    <property type="entry name" value="REP-ASSOCIATED TYROSINE TRANSPOSASE"/>
    <property type="match status" value="1"/>
</dbReference>
<proteinExistence type="predicted"/>
<dbReference type="GO" id="GO:0043565">
    <property type="term" value="F:sequence-specific DNA binding"/>
    <property type="evidence" value="ECO:0007669"/>
    <property type="project" value="TreeGrafter"/>
</dbReference>
<dbReference type="InterPro" id="IPR036515">
    <property type="entry name" value="Transposase_17_sf"/>
</dbReference>
<dbReference type="RefSeq" id="WP_147866758.1">
    <property type="nucleotide sequence ID" value="NZ_CP036264.1"/>
</dbReference>
<dbReference type="GO" id="GO:0004803">
    <property type="term" value="F:transposase activity"/>
    <property type="evidence" value="ECO:0007669"/>
    <property type="project" value="InterPro"/>
</dbReference>
<reference evidence="2 3" key="1">
    <citation type="submission" date="2019-02" db="EMBL/GenBank/DDBJ databases">
        <title>Planctomycetal bacteria perform biofilm scaping via a novel small molecule.</title>
        <authorList>
            <person name="Jeske O."/>
            <person name="Boedeker C."/>
            <person name="Wiegand S."/>
            <person name="Breitling P."/>
            <person name="Kallscheuer N."/>
            <person name="Jogler M."/>
            <person name="Rohde M."/>
            <person name="Petersen J."/>
            <person name="Medema M.H."/>
            <person name="Surup F."/>
            <person name="Jogler C."/>
        </authorList>
    </citation>
    <scope>NUCLEOTIDE SEQUENCE [LARGE SCALE GENOMIC DNA]</scope>
    <source>
        <strain evidence="2 3">Mal15</strain>
    </source>
</reference>